<dbReference type="Proteomes" id="UP000266568">
    <property type="component" value="Unassembled WGS sequence"/>
</dbReference>
<dbReference type="Pfam" id="PF10074">
    <property type="entry name" value="RovC_DNA-bd"/>
    <property type="match status" value="1"/>
</dbReference>
<reference evidence="2 3" key="1">
    <citation type="submission" date="2018-08" db="EMBL/GenBank/DDBJ databases">
        <title>Genomic Encyclopedia of Type Strains, Phase IV (KMG-IV): sequencing the most valuable type-strain genomes for metagenomic binning, comparative biology and taxonomic classification.</title>
        <authorList>
            <person name="Goeker M."/>
        </authorList>
    </citation>
    <scope>NUCLEOTIDE SEQUENCE [LARGE SCALE GENOMIC DNA]</scope>
    <source>
        <strain evidence="2 3">DSM 25527</strain>
    </source>
</reference>
<dbReference type="AlphaFoldDB" id="A0A397P612"/>
<name>A0A397P612_9SPHN</name>
<protein>
    <submittedName>
        <fullName evidence="2">Uncharacterized protein DUF2285</fullName>
    </submittedName>
</protein>
<sequence length="141" mass="16178">MVLGDHDGPHHVWLRNTSRGRSLAYVVVRDAAIETRRQAAWRLDRRLAGTPSSQRTGFRPTLFQRQRLNLLLDILDMTQALDGRPTSYEIARRLIYRNTTTGRGSEWKASTERRRTLRLIGQARHLMNGGYRALLQGVVKG</sequence>
<evidence type="ECO:0000259" key="1">
    <source>
        <dbReference type="Pfam" id="PF10074"/>
    </source>
</evidence>
<comment type="caution">
    <text evidence="2">The sequence shown here is derived from an EMBL/GenBank/DDBJ whole genome shotgun (WGS) entry which is preliminary data.</text>
</comment>
<gene>
    <name evidence="2" type="ORF">DFR49_2559</name>
</gene>
<feature type="domain" description="T6SS Transcription factor RovC-like DNA binding" evidence="1">
    <location>
        <begin position="27"/>
        <end position="136"/>
    </location>
</feature>
<accession>A0A397P612</accession>
<dbReference type="EMBL" id="QXDC01000003">
    <property type="protein sequence ID" value="RIA44318.1"/>
    <property type="molecule type" value="Genomic_DNA"/>
</dbReference>
<organism evidence="2 3">
    <name type="scientific">Hephaestia caeni</name>
    <dbReference type="NCBI Taxonomy" id="645617"/>
    <lineage>
        <taxon>Bacteria</taxon>
        <taxon>Pseudomonadati</taxon>
        <taxon>Pseudomonadota</taxon>
        <taxon>Alphaproteobacteria</taxon>
        <taxon>Sphingomonadales</taxon>
        <taxon>Sphingomonadaceae</taxon>
        <taxon>Hephaestia</taxon>
    </lineage>
</organism>
<proteinExistence type="predicted"/>
<dbReference type="InterPro" id="IPR018754">
    <property type="entry name" value="RovC-like_DNA-bd"/>
</dbReference>
<evidence type="ECO:0000313" key="3">
    <source>
        <dbReference type="Proteomes" id="UP000266568"/>
    </source>
</evidence>
<evidence type="ECO:0000313" key="2">
    <source>
        <dbReference type="EMBL" id="RIA44318.1"/>
    </source>
</evidence>
<dbReference type="OrthoDB" id="7772848at2"/>
<keyword evidence="3" id="KW-1185">Reference proteome</keyword>